<proteinExistence type="predicted"/>
<keyword evidence="2" id="KW-1185">Reference proteome</keyword>
<dbReference type="OrthoDB" id="5774418at2759"/>
<name>A0A0C2GTM5_9BILA</name>
<dbReference type="Proteomes" id="UP000054047">
    <property type="component" value="Unassembled WGS sequence"/>
</dbReference>
<reference evidence="1 2" key="1">
    <citation type="submission" date="2013-12" db="EMBL/GenBank/DDBJ databases">
        <title>Draft genome of the parsitic nematode Ancylostoma duodenale.</title>
        <authorList>
            <person name="Mitreva M."/>
        </authorList>
    </citation>
    <scope>NUCLEOTIDE SEQUENCE [LARGE SCALE GENOMIC DNA]</scope>
    <source>
        <strain evidence="1 2">Zhejiang</strain>
    </source>
</reference>
<dbReference type="AlphaFoldDB" id="A0A0C2GTM5"/>
<protein>
    <submittedName>
        <fullName evidence="1">Uncharacterized protein</fullName>
    </submittedName>
</protein>
<sequence length="167" mass="18667">MLVRGAARVYGRDEGAGQGLFRALFRRITNRPGDLRKCFDDKDDILQGFLTCFEQKVEGCVPDRNGPQIPKTNILKLFSIGEHRLVNQSAAMQSIIAPIKHIVNAAGDFAKCIKDCFLAKNANGFCFDRKGHLKFQTSGIEQGCLDRVKCRPFTTQSVMIFTLLINL</sequence>
<dbReference type="EMBL" id="KN730892">
    <property type="protein sequence ID" value="KIH60511.1"/>
    <property type="molecule type" value="Genomic_DNA"/>
</dbReference>
<dbReference type="PANTHER" id="PTHR34401:SF6">
    <property type="entry name" value="DUF19 DOMAIN-CONTAINING PROTEIN"/>
    <property type="match status" value="1"/>
</dbReference>
<evidence type="ECO:0000313" key="1">
    <source>
        <dbReference type="EMBL" id="KIH60511.1"/>
    </source>
</evidence>
<accession>A0A0C2GTM5</accession>
<gene>
    <name evidence="1" type="ORF">ANCDUO_09240</name>
</gene>
<organism evidence="1 2">
    <name type="scientific">Ancylostoma duodenale</name>
    <dbReference type="NCBI Taxonomy" id="51022"/>
    <lineage>
        <taxon>Eukaryota</taxon>
        <taxon>Metazoa</taxon>
        <taxon>Ecdysozoa</taxon>
        <taxon>Nematoda</taxon>
        <taxon>Chromadorea</taxon>
        <taxon>Rhabditida</taxon>
        <taxon>Rhabditina</taxon>
        <taxon>Rhabditomorpha</taxon>
        <taxon>Strongyloidea</taxon>
        <taxon>Ancylostomatidae</taxon>
        <taxon>Ancylostomatinae</taxon>
        <taxon>Ancylostoma</taxon>
    </lineage>
</organism>
<dbReference type="PANTHER" id="PTHR34401">
    <property type="entry name" value="PROTEIN CBG12388-RELATED"/>
    <property type="match status" value="1"/>
</dbReference>
<evidence type="ECO:0000313" key="2">
    <source>
        <dbReference type="Proteomes" id="UP000054047"/>
    </source>
</evidence>